<dbReference type="Gene3D" id="3.40.50.1820">
    <property type="entry name" value="alpha/beta hydrolase"/>
    <property type="match status" value="1"/>
</dbReference>
<dbReference type="GO" id="GO:0016787">
    <property type="term" value="F:hydrolase activity"/>
    <property type="evidence" value="ECO:0007669"/>
    <property type="project" value="UniProtKB-KW"/>
</dbReference>
<dbReference type="SUPFAM" id="SSF53474">
    <property type="entry name" value="alpha/beta-Hydrolases"/>
    <property type="match status" value="1"/>
</dbReference>
<evidence type="ECO:0000313" key="4">
    <source>
        <dbReference type="Proteomes" id="UP000621670"/>
    </source>
</evidence>
<keyword evidence="4" id="KW-1185">Reference proteome</keyword>
<comment type="caution">
    <text evidence="3">The sequence shown here is derived from an EMBL/GenBank/DDBJ whole genome shotgun (WGS) entry which is preliminary data.</text>
</comment>
<sequence length="269" mass="30960">MKTLKFVTFTLFGFLGLIYVLIMTYVYLCQGEIVFNASKLPRDYNFEFEGDFEEIVIPSSDNIKLHGILFKVKESKGLLFYLHGNSGGLDTWGDIANIYNNLGYDIFILDYRGFGKSEGVIENEGHVYKDVLLAYQKMLSKYQEDKIIVIGYSIGTGPAVYLSSMSNPKYLILQSPYYNFLEYSDSRVPFVPDFLKKFKFETNKLITKVKAPIYIFHGDLDRIIPISNSERLSKILKPTDHFFTLKDQGHIGMNENVEYISELSRILSK</sequence>
<keyword evidence="3" id="KW-0378">Hydrolase</keyword>
<keyword evidence="1" id="KW-0812">Transmembrane</keyword>
<organism evidence="3 4">
    <name type="scientific">Flavobacterium turcicum</name>
    <dbReference type="NCBI Taxonomy" id="2764718"/>
    <lineage>
        <taxon>Bacteria</taxon>
        <taxon>Pseudomonadati</taxon>
        <taxon>Bacteroidota</taxon>
        <taxon>Flavobacteriia</taxon>
        <taxon>Flavobacteriales</taxon>
        <taxon>Flavobacteriaceae</taxon>
        <taxon>Flavobacterium</taxon>
    </lineage>
</organism>
<keyword evidence="1" id="KW-1133">Transmembrane helix</keyword>
<dbReference type="Pfam" id="PF12146">
    <property type="entry name" value="Hydrolase_4"/>
    <property type="match status" value="1"/>
</dbReference>
<dbReference type="InterPro" id="IPR022742">
    <property type="entry name" value="Hydrolase_4"/>
</dbReference>
<dbReference type="InterPro" id="IPR029058">
    <property type="entry name" value="AB_hydrolase_fold"/>
</dbReference>
<feature type="domain" description="Serine aminopeptidase S33" evidence="2">
    <location>
        <begin position="74"/>
        <end position="191"/>
    </location>
</feature>
<feature type="transmembrane region" description="Helical" evidence="1">
    <location>
        <begin position="7"/>
        <end position="28"/>
    </location>
</feature>
<keyword evidence="1" id="KW-0472">Membrane</keyword>
<evidence type="ECO:0000259" key="2">
    <source>
        <dbReference type="Pfam" id="PF12146"/>
    </source>
</evidence>
<name>A0ABR7JIQ4_9FLAO</name>
<dbReference type="EMBL" id="JACRUM010000009">
    <property type="protein sequence ID" value="MBC5864378.1"/>
    <property type="molecule type" value="Genomic_DNA"/>
</dbReference>
<gene>
    <name evidence="3" type="ORF">H8R26_13190</name>
</gene>
<dbReference type="PANTHER" id="PTHR12277">
    <property type="entry name" value="ALPHA/BETA HYDROLASE DOMAIN-CONTAINING PROTEIN"/>
    <property type="match status" value="1"/>
</dbReference>
<evidence type="ECO:0000313" key="3">
    <source>
        <dbReference type="EMBL" id="MBC5864378.1"/>
    </source>
</evidence>
<protein>
    <submittedName>
        <fullName evidence="3">Alpha/beta fold hydrolase</fullName>
    </submittedName>
</protein>
<evidence type="ECO:0000256" key="1">
    <source>
        <dbReference type="SAM" id="Phobius"/>
    </source>
</evidence>
<dbReference type="RefSeq" id="WP_166138334.1">
    <property type="nucleotide sequence ID" value="NZ_JAAOBY010000009.1"/>
</dbReference>
<reference evidence="3 4" key="1">
    <citation type="submission" date="2020-08" db="EMBL/GenBank/DDBJ databases">
        <title>Description of novel Flavobacterium F-400 isolate.</title>
        <authorList>
            <person name="Saticioglu I."/>
            <person name="Duman M."/>
            <person name="Altun S."/>
        </authorList>
    </citation>
    <scope>NUCLEOTIDE SEQUENCE [LARGE SCALE GENOMIC DNA]</scope>
    <source>
        <strain evidence="3 4">F-400</strain>
    </source>
</reference>
<accession>A0ABR7JIQ4</accession>
<dbReference type="Proteomes" id="UP000621670">
    <property type="component" value="Unassembled WGS sequence"/>
</dbReference>
<proteinExistence type="predicted"/>
<dbReference type="PANTHER" id="PTHR12277:SF81">
    <property type="entry name" value="PROTEIN ABHD13"/>
    <property type="match status" value="1"/>
</dbReference>